<dbReference type="GO" id="GO:0016301">
    <property type="term" value="F:kinase activity"/>
    <property type="evidence" value="ECO:0007669"/>
    <property type="project" value="UniProtKB-UniRule"/>
</dbReference>
<dbReference type="InterPro" id="IPR016477">
    <property type="entry name" value="Fructo-/Ketosamine-3-kinase"/>
</dbReference>
<evidence type="ECO:0000256" key="1">
    <source>
        <dbReference type="ARBA" id="ARBA00009460"/>
    </source>
</evidence>
<dbReference type="Pfam" id="PF03881">
    <property type="entry name" value="Fructosamin_kin"/>
    <property type="match status" value="1"/>
</dbReference>
<dbReference type="InterPro" id="IPR011009">
    <property type="entry name" value="Kinase-like_dom_sf"/>
</dbReference>
<dbReference type="RefSeq" id="WP_269579883.1">
    <property type="nucleotide sequence ID" value="NZ_CP114588.1"/>
</dbReference>
<organism evidence="3 4">
    <name type="scientific">Salinivibrio kushneri</name>
    <dbReference type="NCBI Taxonomy" id="1908198"/>
    <lineage>
        <taxon>Bacteria</taxon>
        <taxon>Pseudomonadati</taxon>
        <taxon>Pseudomonadota</taxon>
        <taxon>Gammaproteobacteria</taxon>
        <taxon>Vibrionales</taxon>
        <taxon>Vibrionaceae</taxon>
        <taxon>Salinivibrio</taxon>
    </lineage>
</organism>
<dbReference type="Proteomes" id="UP001164748">
    <property type="component" value="Chromosome"/>
</dbReference>
<dbReference type="PANTHER" id="PTHR12149">
    <property type="entry name" value="FRUCTOSAMINE 3 KINASE-RELATED PROTEIN"/>
    <property type="match status" value="1"/>
</dbReference>
<evidence type="ECO:0000313" key="3">
    <source>
        <dbReference type="EMBL" id="WBA09786.1"/>
    </source>
</evidence>
<keyword evidence="2 3" id="KW-0418">Kinase</keyword>
<dbReference type="PIRSF" id="PIRSF006221">
    <property type="entry name" value="Ketosamine-3-kinase"/>
    <property type="match status" value="1"/>
</dbReference>
<keyword evidence="2" id="KW-0808">Transferase</keyword>
<dbReference type="SUPFAM" id="SSF56112">
    <property type="entry name" value="Protein kinase-like (PK-like)"/>
    <property type="match status" value="1"/>
</dbReference>
<dbReference type="Gene3D" id="3.30.200.20">
    <property type="entry name" value="Phosphorylase Kinase, domain 1"/>
    <property type="match status" value="1"/>
</dbReference>
<gene>
    <name evidence="3" type="ORF">N8M53_06225</name>
</gene>
<protein>
    <submittedName>
        <fullName evidence="3">Fructosamine kinase family protein</fullName>
    </submittedName>
</protein>
<sequence length="289" mass="32831">MWHALSVHLSEQLGIDFEITEKHALSGGDIHNAYCIGDGGDQRFFVKVNERALLPAFEAEAEGLRQLAMSGHILVPQVYFVGPVKDSAVLVLNYLPIKPIDDTQAYLLGQHLARHHRWGEQAEYGFDDDNFIGTTEQRNCWHRKWCRFFAEQRIGWQLQLAAERSLHFGDIDTIIENVKTQLVGHTPKPSLLHGDLWSGNMGLSVNGPVVFDPACYWGDREADIAMTELFGGFPQSFYNGYQAEWPLDEGYQNRKDIYNLYHVLNHVNLFGGPYLTQAEQLLTKLTLTV</sequence>
<evidence type="ECO:0000256" key="2">
    <source>
        <dbReference type="PIRNR" id="PIRNR006221"/>
    </source>
</evidence>
<name>A0AA47KMN3_9GAMM</name>
<comment type="similarity">
    <text evidence="1 2">Belongs to the fructosamine kinase family.</text>
</comment>
<reference evidence="3" key="1">
    <citation type="submission" date="2022-09" db="EMBL/GenBank/DDBJ databases">
        <authorList>
            <person name="Li Z.-J."/>
        </authorList>
    </citation>
    <scope>NUCLEOTIDE SEQUENCE</scope>
    <source>
        <strain evidence="3">TGB11</strain>
    </source>
</reference>
<dbReference type="PANTHER" id="PTHR12149:SF8">
    <property type="entry name" value="PROTEIN-RIBULOSAMINE 3-KINASE"/>
    <property type="match status" value="1"/>
</dbReference>
<dbReference type="Gene3D" id="3.90.1200.10">
    <property type="match status" value="1"/>
</dbReference>
<accession>A0AA47KMN3</accession>
<dbReference type="AlphaFoldDB" id="A0AA47KMN3"/>
<evidence type="ECO:0000313" key="4">
    <source>
        <dbReference type="Proteomes" id="UP001164748"/>
    </source>
</evidence>
<dbReference type="EMBL" id="CP114588">
    <property type="protein sequence ID" value="WBA09786.1"/>
    <property type="molecule type" value="Genomic_DNA"/>
</dbReference>
<proteinExistence type="inferred from homology"/>